<comment type="similarity">
    <text evidence="2">Belongs to the glycosyl hydrolase 3 family.</text>
</comment>
<evidence type="ECO:0000256" key="4">
    <source>
        <dbReference type="ARBA" id="ARBA00022801"/>
    </source>
</evidence>
<dbReference type="InterPro" id="IPR001764">
    <property type="entry name" value="Glyco_hydro_3_N"/>
</dbReference>
<evidence type="ECO:0000256" key="3">
    <source>
        <dbReference type="ARBA" id="ARBA00012663"/>
    </source>
</evidence>
<sequence length="353" mass="36752">MLPVFFGLAGPVLTPDERALFAACNPAGYILFSRNIISADQTRALTDDLRSLSGNPRLPILIDQEGGRVARLKAPAFPAFPPAADFGRLYDRAPISAMAAARANGEALGQLLSSLGISVNCTPVADVPVPGAHDVIGNRAFGTEPLRVAALARATLDGLNAGGTVGVLKHIPGHGRATQDSHHALPRVTAGAGELETDLAPFIRLKDAPMAMTAHILYDAWDPALCATLSPAIIHNIIRTRIGFDGLLMTDALEMHALGSQPGGNDMAARATNALAAGCDIALHCLADFAEMAAIADACPPITPAATDRLTRAMAWPTATDPAQDPAATRDELLALIEAGEPVMQPASPVDVW</sequence>
<keyword evidence="5 7" id="KW-0326">Glycosidase</keyword>
<dbReference type="NCBIfam" id="NF003740">
    <property type="entry name" value="PRK05337.1"/>
    <property type="match status" value="1"/>
</dbReference>
<reference evidence="7 8" key="1">
    <citation type="submission" date="2020-07" db="EMBL/GenBank/DDBJ databases">
        <title>Complete genome sequence for Sandaracinobacter sp. M6.</title>
        <authorList>
            <person name="Tang Y."/>
            <person name="Liu Q."/>
            <person name="Guo Z."/>
            <person name="Lei P."/>
            <person name="Huang B."/>
        </authorList>
    </citation>
    <scope>NUCLEOTIDE SEQUENCE [LARGE SCALE GENOMIC DNA]</scope>
    <source>
        <strain evidence="7 8">M6</strain>
    </source>
</reference>
<feature type="domain" description="Glycoside hydrolase family 3 N-terminal" evidence="6">
    <location>
        <begin position="20"/>
        <end position="297"/>
    </location>
</feature>
<evidence type="ECO:0000259" key="6">
    <source>
        <dbReference type="Pfam" id="PF00933"/>
    </source>
</evidence>
<dbReference type="InterPro" id="IPR017853">
    <property type="entry name" value="GH"/>
</dbReference>
<comment type="catalytic activity">
    <reaction evidence="1">
        <text>Hydrolysis of terminal non-reducing N-acetyl-D-hexosamine residues in N-acetyl-beta-D-hexosaminides.</text>
        <dbReference type="EC" id="3.2.1.52"/>
    </reaction>
</comment>
<dbReference type="PANTHER" id="PTHR30480:SF13">
    <property type="entry name" value="BETA-HEXOSAMINIDASE"/>
    <property type="match status" value="1"/>
</dbReference>
<keyword evidence="8" id="KW-1185">Reference proteome</keyword>
<proteinExistence type="inferred from homology"/>
<dbReference type="InterPro" id="IPR036962">
    <property type="entry name" value="Glyco_hydro_3_N_sf"/>
</dbReference>
<dbReference type="GO" id="GO:0009254">
    <property type="term" value="P:peptidoglycan turnover"/>
    <property type="evidence" value="ECO:0007669"/>
    <property type="project" value="TreeGrafter"/>
</dbReference>
<dbReference type="PANTHER" id="PTHR30480">
    <property type="entry name" value="BETA-HEXOSAMINIDASE-RELATED"/>
    <property type="match status" value="1"/>
</dbReference>
<evidence type="ECO:0000256" key="5">
    <source>
        <dbReference type="ARBA" id="ARBA00023295"/>
    </source>
</evidence>
<dbReference type="EMBL" id="CP059851">
    <property type="protein sequence ID" value="QMW23731.1"/>
    <property type="molecule type" value="Genomic_DNA"/>
</dbReference>
<evidence type="ECO:0000256" key="2">
    <source>
        <dbReference type="ARBA" id="ARBA00005336"/>
    </source>
</evidence>
<dbReference type="RefSeq" id="WP_182297554.1">
    <property type="nucleotide sequence ID" value="NZ_CP059851.1"/>
</dbReference>
<evidence type="ECO:0000256" key="1">
    <source>
        <dbReference type="ARBA" id="ARBA00001231"/>
    </source>
</evidence>
<evidence type="ECO:0000313" key="7">
    <source>
        <dbReference type="EMBL" id="QMW23731.1"/>
    </source>
</evidence>
<protein>
    <recommendedName>
        <fullName evidence="3">beta-N-acetylhexosaminidase</fullName>
        <ecNumber evidence="3">3.2.1.52</ecNumber>
    </recommendedName>
</protein>
<keyword evidence="4 7" id="KW-0378">Hydrolase</keyword>
<dbReference type="Pfam" id="PF00933">
    <property type="entry name" value="Glyco_hydro_3"/>
    <property type="match status" value="1"/>
</dbReference>
<accession>A0A7G5IK39</accession>
<dbReference type="KEGG" id="sand:H3309_04390"/>
<dbReference type="InterPro" id="IPR050226">
    <property type="entry name" value="NagZ_Beta-hexosaminidase"/>
</dbReference>
<evidence type="ECO:0000313" key="8">
    <source>
        <dbReference type="Proteomes" id="UP000515292"/>
    </source>
</evidence>
<dbReference type="GO" id="GO:0005975">
    <property type="term" value="P:carbohydrate metabolic process"/>
    <property type="evidence" value="ECO:0007669"/>
    <property type="project" value="InterPro"/>
</dbReference>
<dbReference type="AlphaFoldDB" id="A0A7G5IK39"/>
<gene>
    <name evidence="7" type="primary">nagZ</name>
    <name evidence="7" type="ORF">H3309_04390</name>
</gene>
<dbReference type="SUPFAM" id="SSF51445">
    <property type="entry name" value="(Trans)glycosidases"/>
    <property type="match status" value="1"/>
</dbReference>
<dbReference type="GO" id="GO:0004563">
    <property type="term" value="F:beta-N-acetylhexosaminidase activity"/>
    <property type="evidence" value="ECO:0007669"/>
    <property type="project" value="UniProtKB-EC"/>
</dbReference>
<dbReference type="Gene3D" id="3.20.20.300">
    <property type="entry name" value="Glycoside hydrolase, family 3, N-terminal domain"/>
    <property type="match status" value="1"/>
</dbReference>
<organism evidence="7 8">
    <name type="scientific">Sandaracinobacteroides saxicola</name>
    <dbReference type="NCBI Taxonomy" id="2759707"/>
    <lineage>
        <taxon>Bacteria</taxon>
        <taxon>Pseudomonadati</taxon>
        <taxon>Pseudomonadota</taxon>
        <taxon>Alphaproteobacteria</taxon>
        <taxon>Sphingomonadales</taxon>
        <taxon>Sphingosinicellaceae</taxon>
        <taxon>Sandaracinobacteroides</taxon>
    </lineage>
</organism>
<dbReference type="EC" id="3.2.1.52" evidence="3"/>
<name>A0A7G5IK39_9SPHN</name>
<dbReference type="Proteomes" id="UP000515292">
    <property type="component" value="Chromosome"/>
</dbReference>